<evidence type="ECO:0000313" key="1">
    <source>
        <dbReference type="EMBL" id="KAK6936673.1"/>
    </source>
</evidence>
<dbReference type="InterPro" id="IPR036890">
    <property type="entry name" value="HATPase_C_sf"/>
</dbReference>
<reference evidence="1 2" key="1">
    <citation type="submission" date="2023-12" db="EMBL/GenBank/DDBJ databases">
        <title>A high-quality genome assembly for Dillenia turbinata (Dilleniales).</title>
        <authorList>
            <person name="Chanderbali A."/>
        </authorList>
    </citation>
    <scope>NUCLEOTIDE SEQUENCE [LARGE SCALE GENOMIC DNA]</scope>
    <source>
        <strain evidence="1">LSX21</strain>
        <tissue evidence="1">Leaf</tissue>
    </source>
</reference>
<dbReference type="Gene3D" id="3.30.565.10">
    <property type="entry name" value="Histidine kinase-like ATPase, C-terminal domain"/>
    <property type="match status" value="1"/>
</dbReference>
<gene>
    <name evidence="1" type="ORF">RJ641_033703</name>
</gene>
<dbReference type="Pfam" id="PF13589">
    <property type="entry name" value="HATPase_c_3"/>
    <property type="match status" value="1"/>
</dbReference>
<comment type="caution">
    <text evidence="1">The sequence shown here is derived from an EMBL/GenBank/DDBJ whole genome shotgun (WGS) entry which is preliminary data.</text>
</comment>
<dbReference type="SUPFAM" id="SSF55874">
    <property type="entry name" value="ATPase domain of HSP90 chaperone/DNA topoisomerase II/histidine kinase"/>
    <property type="match status" value="1"/>
</dbReference>
<proteinExistence type="predicted"/>
<accession>A0AAN8VYN5</accession>
<sequence length="1629" mass="183801">MERITIPRKRKSVGLGVDGDDERKEVYKFKVLLPNGTRLDLSLRRGFKSEMGLREFLELVREEYERVIKVSPSPTSIKQIVWDDVVVEDTWKNEIIKRICFKDFVPKRFHILRLRERTSKAVDTFENMWDLTPDPRLFLEFPKEYTYVTALSDLIDNSLQAVWSNKTERKLISVEIRNDRISVFDSGPGMDGSDENSIAKWGTMGASLHRSSRGDAIGGKPPYLTPFFGMFGYGGPIASLFLGRSVLVSSKTKASKKVYTLHLERESLEHLSVTGHTWQARGGMRDPLEEELRKSPHHSFTKVDIFEPMKRHMEIDQLLQRLKDIYFPYIQCDEISEDSITSTPVDFQVDGKNLAGIVGGEVAITNLHSGNGPNFVLQLQFHYNPEKAKTNCPGLQALERANARLTCVYFPFREGKEDISRILESLEAERLAIDEDFENFRRVSIRRLGRLLPDARWDWLPFMDLKQKKGYSAEILKKCCRRVKCFVETDAGFSPTASKTDLARNHPFTIALKDFGKSSPEEGVNIVIFKDEKQMMLSQLGRAYQDWILAMHDKQDEEFECGEDQPVIIVNPANKKALRISANVIRVHRVIKRKGISWKSGQKMMVCKGACAGCHSNNVYATLQYILLEGLEGDSGLPEESCCILEENDCNTSLDVRKSLMLPISVIDKGKCRAIESTEWNNQLKKQHQKAPATIDILNAKDCSELEIDGALPVDASVCAGHPPPREIIAVIRPNSFNSCATSNRLDQRYIIKSNAEMFMEVKYKAENKKLPDIKNIWSVRLAPSSRKGFDGLYIFPVGGRWPKIFQKSGVYIFSFSLVGNLKSDSSVKNSEKRVQVKASPEVGKWEILNKESDFPFTVRAGACFPPLHVACYDIYDNRMPFNSLPDLMVKLDLTHGVVLHIDRKTLELSSDKLTLIVKDVLVECRELDRIRPSYKASLVISTLDELHFASVTCEVVPGPLSQVKLHPTESENGLIPGCIVKDLMLQMFDAYGNHVREGSEVHLNMDGFHIQELASSTCKVDHNGCIDLSGLLKVTATFGGSGKMFRIERRWLRAASGVPDPCAPGSKLENFIFEIVNSEGLVDYSFHDHAKSGQSHLLVIKSELMELNDGRYRFEHGRCIVPSIALPQKHGLFCFVASHSHLPELHLEVKVNILGIPKEEYDEFSQLFDRQNMPSQSTPPSKHVKELVLALRTDEKKLENDVLQIACVIGELEQQQKMLNDQRASLEQVLYALQKGQLFFGSFLKFVSIIIFSFVSLLGISGAIYAGNLVEFDQLDNLDYATEKEAIRAQIDRKSRTAAAVFCRISFWEPHNVFMQDIVGVVALLGAVCSNELSRILSAYLGEDQMLAIVCKSNSTAHALLTHGDSSGGHSRNELYVKVSEFRECVNCPFNVICLESIRPYTGEYKNGNFQHMLALPDPTLPNGQCPMGFLGHAVNMIKLDANTADTRTTSGHGLRETLFYRLFGDLQVYNSIQNMERAQAYIQHGAVSLDGAIIKGNGIISIAHWESEIQFSVVDSEWQYSQQEVETMKYIGTKKSELRYAVSEQEKVSELLVKARKKFNKKHKRLSDFMDKKSPFLRGDLIEYPALGGENLLEYKVGDISHSSVLNNEGNMYVYLCLLYVATSCVG</sequence>
<dbReference type="EMBL" id="JBAMMX010000007">
    <property type="protein sequence ID" value="KAK6936673.1"/>
    <property type="molecule type" value="Genomic_DNA"/>
</dbReference>
<dbReference type="Proteomes" id="UP001370490">
    <property type="component" value="Unassembled WGS sequence"/>
</dbReference>
<dbReference type="PANTHER" id="PTHR33566:SF1">
    <property type="entry name" value="EN_SPM-LIKE TRANSPOSON-RELATED"/>
    <property type="match status" value="1"/>
</dbReference>
<evidence type="ECO:0000313" key="2">
    <source>
        <dbReference type="Proteomes" id="UP001370490"/>
    </source>
</evidence>
<keyword evidence="2" id="KW-1185">Reference proteome</keyword>
<dbReference type="PANTHER" id="PTHR33566">
    <property type="entry name" value="EN/SPM-LIKE TRANSPOSON-RELATED"/>
    <property type="match status" value="1"/>
</dbReference>
<protein>
    <submittedName>
        <fullName evidence="1">Uncharacterized protein</fullName>
    </submittedName>
</protein>
<name>A0AAN8VYN5_9MAGN</name>
<organism evidence="1 2">
    <name type="scientific">Dillenia turbinata</name>
    <dbReference type="NCBI Taxonomy" id="194707"/>
    <lineage>
        <taxon>Eukaryota</taxon>
        <taxon>Viridiplantae</taxon>
        <taxon>Streptophyta</taxon>
        <taxon>Embryophyta</taxon>
        <taxon>Tracheophyta</taxon>
        <taxon>Spermatophyta</taxon>
        <taxon>Magnoliopsida</taxon>
        <taxon>eudicotyledons</taxon>
        <taxon>Gunneridae</taxon>
        <taxon>Pentapetalae</taxon>
        <taxon>Dilleniales</taxon>
        <taxon>Dilleniaceae</taxon>
        <taxon>Dillenia</taxon>
    </lineage>
</organism>